<organism evidence="1 2">
    <name type="scientific">Trichothecium roseum</name>
    <dbReference type="NCBI Taxonomy" id="47278"/>
    <lineage>
        <taxon>Eukaryota</taxon>
        <taxon>Fungi</taxon>
        <taxon>Dikarya</taxon>
        <taxon>Ascomycota</taxon>
        <taxon>Pezizomycotina</taxon>
        <taxon>Sordariomycetes</taxon>
        <taxon>Hypocreomycetidae</taxon>
        <taxon>Hypocreales</taxon>
        <taxon>Hypocreales incertae sedis</taxon>
        <taxon>Trichothecium</taxon>
    </lineage>
</organism>
<proteinExistence type="predicted"/>
<accession>A0ACC0V6Y2</accession>
<reference evidence="1" key="1">
    <citation type="submission" date="2022-10" db="EMBL/GenBank/DDBJ databases">
        <title>Complete Genome of Trichothecium roseum strain YXFP-22015, a Plant Pathogen Isolated from Citrus.</title>
        <authorList>
            <person name="Wang Y."/>
            <person name="Zhu L."/>
        </authorList>
    </citation>
    <scope>NUCLEOTIDE SEQUENCE</scope>
    <source>
        <strain evidence="1">YXFP-22015</strain>
    </source>
</reference>
<keyword evidence="2" id="KW-1185">Reference proteome</keyword>
<dbReference type="Proteomes" id="UP001163324">
    <property type="component" value="Chromosome 3"/>
</dbReference>
<comment type="caution">
    <text evidence="1">The sequence shown here is derived from an EMBL/GenBank/DDBJ whole genome shotgun (WGS) entry which is preliminary data.</text>
</comment>
<protein>
    <submittedName>
        <fullName evidence="1">Uncharacterized protein</fullName>
    </submittedName>
</protein>
<evidence type="ECO:0000313" key="2">
    <source>
        <dbReference type="Proteomes" id="UP001163324"/>
    </source>
</evidence>
<gene>
    <name evidence="1" type="ORF">N3K66_003503</name>
</gene>
<evidence type="ECO:0000313" key="1">
    <source>
        <dbReference type="EMBL" id="KAI9901686.1"/>
    </source>
</evidence>
<sequence length="345" mass="38287">MHRQQLLALLPLVLAPAVSAAGGLACENIRVDGVSFDLSKLGGPHSVVTSRWDSLAEKHHNTTYTVDVCRPLKKSGKSKKGEECPNGTRVCAIERLLGEDSNQVSDLIAIAGSLENHGGSAFEYEAKRLKNSESNSDADKEGLNLVLKGGKNPLSGPLKERKPQKAILEFLCDPEKTGLEGEWSSEDRYEGDDRKLRRREEEDGGNEDEDDGSESGVEHQLLKEDAALIWKSYKEEEGEGVLRLSWHTKYACEKRDGNDDSDDGEKDSSSSWGFFTWFVIIVFLLIAAYLIFGSWLNYTRYGARGWDLLPHGDTIRDVPYLFKDWTRRALNTVQGTGSRGGYSAV</sequence>
<dbReference type="EMBL" id="CM047942">
    <property type="protein sequence ID" value="KAI9901686.1"/>
    <property type="molecule type" value="Genomic_DNA"/>
</dbReference>
<name>A0ACC0V6Y2_9HYPO</name>